<name>A0AAI9X1J8_PENTH</name>
<gene>
    <name evidence="2" type="ORF">VN97_g13057</name>
</gene>
<organism evidence="2 3">
    <name type="scientific">Penicillium thymicola</name>
    <dbReference type="NCBI Taxonomy" id="293382"/>
    <lineage>
        <taxon>Eukaryota</taxon>
        <taxon>Fungi</taxon>
        <taxon>Dikarya</taxon>
        <taxon>Ascomycota</taxon>
        <taxon>Pezizomycotina</taxon>
        <taxon>Eurotiomycetes</taxon>
        <taxon>Eurotiomycetidae</taxon>
        <taxon>Eurotiales</taxon>
        <taxon>Aspergillaceae</taxon>
        <taxon>Penicillium</taxon>
    </lineage>
</organism>
<evidence type="ECO:0000313" key="3">
    <source>
        <dbReference type="Proteomes" id="UP001227192"/>
    </source>
</evidence>
<evidence type="ECO:0008006" key="4">
    <source>
        <dbReference type="Google" id="ProtNLM"/>
    </source>
</evidence>
<dbReference type="Proteomes" id="UP001227192">
    <property type="component" value="Unassembled WGS sequence"/>
</dbReference>
<sequence>MALSAPGMHILALGVLLLPVRDIHEAYGTDGDMIYAGPTWCIRVPLNARKPVPFASSRYVLYLESTIVVLHIDYSS</sequence>
<protein>
    <recommendedName>
        <fullName evidence="4">Secreted protein</fullName>
    </recommendedName>
</protein>
<evidence type="ECO:0000313" key="2">
    <source>
        <dbReference type="EMBL" id="KAJ9480506.1"/>
    </source>
</evidence>
<reference evidence="2" key="2">
    <citation type="journal article" date="2016" name="Fungal Biol.">
        <title>Ochratoxin A production by Penicillium thymicola.</title>
        <authorList>
            <person name="Nguyen H.D.T."/>
            <person name="McMullin D.R."/>
            <person name="Ponomareva E."/>
            <person name="Riley R."/>
            <person name="Pomraning K.R."/>
            <person name="Baker S.E."/>
            <person name="Seifert K.A."/>
        </authorList>
    </citation>
    <scope>NUCLEOTIDE SEQUENCE</scope>
    <source>
        <strain evidence="2">DAOM 180753</strain>
    </source>
</reference>
<feature type="signal peptide" evidence="1">
    <location>
        <begin position="1"/>
        <end position="28"/>
    </location>
</feature>
<reference evidence="2" key="1">
    <citation type="submission" date="2015-06" db="EMBL/GenBank/DDBJ databases">
        <authorList>
            <person name="Nguyen H."/>
        </authorList>
    </citation>
    <scope>NUCLEOTIDE SEQUENCE</scope>
    <source>
        <strain evidence="2">DAOM 180753</strain>
    </source>
</reference>
<dbReference type="EMBL" id="LACB01001391">
    <property type="protein sequence ID" value="KAJ9480506.1"/>
    <property type="molecule type" value="Genomic_DNA"/>
</dbReference>
<feature type="chain" id="PRO_5042612847" description="Secreted protein" evidence="1">
    <location>
        <begin position="29"/>
        <end position="76"/>
    </location>
</feature>
<keyword evidence="1" id="KW-0732">Signal</keyword>
<accession>A0AAI9X1J8</accession>
<keyword evidence="3" id="KW-1185">Reference proteome</keyword>
<dbReference type="AlphaFoldDB" id="A0AAI9X1J8"/>
<evidence type="ECO:0000256" key="1">
    <source>
        <dbReference type="SAM" id="SignalP"/>
    </source>
</evidence>
<proteinExistence type="predicted"/>
<comment type="caution">
    <text evidence="2">The sequence shown here is derived from an EMBL/GenBank/DDBJ whole genome shotgun (WGS) entry which is preliminary data.</text>
</comment>